<reference evidence="2" key="2">
    <citation type="submission" date="2015-01" db="EMBL/GenBank/DDBJ databases">
        <title>Evolutionary Origins and Diversification of the Mycorrhizal Mutualists.</title>
        <authorList>
            <consortium name="DOE Joint Genome Institute"/>
            <consortium name="Mycorrhizal Genomics Consortium"/>
            <person name="Kohler A."/>
            <person name="Kuo A."/>
            <person name="Nagy L.G."/>
            <person name="Floudas D."/>
            <person name="Copeland A."/>
            <person name="Barry K.W."/>
            <person name="Cichocki N."/>
            <person name="Veneault-Fourrey C."/>
            <person name="LaButti K."/>
            <person name="Lindquist E.A."/>
            <person name="Lipzen A."/>
            <person name="Lundell T."/>
            <person name="Morin E."/>
            <person name="Murat C."/>
            <person name="Riley R."/>
            <person name="Ohm R."/>
            <person name="Sun H."/>
            <person name="Tunlid A."/>
            <person name="Henrissat B."/>
            <person name="Grigoriev I.V."/>
            <person name="Hibbett D.S."/>
            <person name="Martin F."/>
        </authorList>
    </citation>
    <scope>NUCLEOTIDE SEQUENCE [LARGE SCALE GENOMIC DNA]</scope>
    <source>
        <strain evidence="2">441</strain>
    </source>
</reference>
<dbReference type="InterPro" id="IPR045328">
    <property type="entry name" value="Kre9/Knh1"/>
</dbReference>
<evidence type="ECO:0000313" key="2">
    <source>
        <dbReference type="Proteomes" id="UP000054018"/>
    </source>
</evidence>
<dbReference type="GO" id="GO:0006078">
    <property type="term" value="P:(1-&gt;6)-beta-D-glucan biosynthetic process"/>
    <property type="evidence" value="ECO:0007669"/>
    <property type="project" value="InterPro"/>
</dbReference>
<dbReference type="OrthoDB" id="2432613at2759"/>
<sequence length="164" mass="16092">MFSIYVGNANQQTSLQLISSNVSVANVSSLTFTPSPTIGPDSNEYFIRVESLNLKDASQPQYPALAFSAKFSLTGMSGTFNSSLQAEIDGQSTAPIGGSTSSSGSATPAAHAVTTTAAAATTASSAAASTATATSKSNGAGRHGVTGLAGLVGAAAVLASVAVL</sequence>
<dbReference type="PANTHER" id="PTHR28154:SF1">
    <property type="entry name" value="CELL WALL SYNTHESIS PROTEIN KNH1-RELATED"/>
    <property type="match status" value="1"/>
</dbReference>
<organism evidence="1 2">
    <name type="scientific">Pisolithus microcarpus 441</name>
    <dbReference type="NCBI Taxonomy" id="765257"/>
    <lineage>
        <taxon>Eukaryota</taxon>
        <taxon>Fungi</taxon>
        <taxon>Dikarya</taxon>
        <taxon>Basidiomycota</taxon>
        <taxon>Agaricomycotina</taxon>
        <taxon>Agaricomycetes</taxon>
        <taxon>Agaricomycetidae</taxon>
        <taxon>Boletales</taxon>
        <taxon>Sclerodermatineae</taxon>
        <taxon>Pisolithaceae</taxon>
        <taxon>Pisolithus</taxon>
    </lineage>
</organism>
<reference evidence="1 2" key="1">
    <citation type="submission" date="2014-04" db="EMBL/GenBank/DDBJ databases">
        <authorList>
            <consortium name="DOE Joint Genome Institute"/>
            <person name="Kuo A."/>
            <person name="Kohler A."/>
            <person name="Costa M.D."/>
            <person name="Nagy L.G."/>
            <person name="Floudas D."/>
            <person name="Copeland A."/>
            <person name="Barry K.W."/>
            <person name="Cichocki N."/>
            <person name="Veneault-Fourrey C."/>
            <person name="LaButti K."/>
            <person name="Lindquist E.A."/>
            <person name="Lipzen A."/>
            <person name="Lundell T."/>
            <person name="Morin E."/>
            <person name="Murat C."/>
            <person name="Sun H."/>
            <person name="Tunlid A."/>
            <person name="Henrissat B."/>
            <person name="Grigoriev I.V."/>
            <person name="Hibbett D.S."/>
            <person name="Martin F."/>
            <person name="Nordberg H.P."/>
            <person name="Cantor M.N."/>
            <person name="Hua S.X."/>
        </authorList>
    </citation>
    <scope>NUCLEOTIDE SEQUENCE [LARGE SCALE GENOMIC DNA]</scope>
    <source>
        <strain evidence="1 2">441</strain>
    </source>
</reference>
<evidence type="ECO:0000313" key="1">
    <source>
        <dbReference type="EMBL" id="KIK27180.1"/>
    </source>
</evidence>
<dbReference type="Proteomes" id="UP000054018">
    <property type="component" value="Unassembled WGS sequence"/>
</dbReference>
<protein>
    <submittedName>
        <fullName evidence="1">Uncharacterized protein</fullName>
    </submittedName>
</protein>
<keyword evidence="2" id="KW-1185">Reference proteome</keyword>
<dbReference type="AlphaFoldDB" id="A0A0C9YQ46"/>
<dbReference type="STRING" id="765257.A0A0C9YQ46"/>
<dbReference type="HOGENOM" id="CLU_078855_2_1_1"/>
<accession>A0A0C9YQ46</accession>
<dbReference type="EMBL" id="KN833697">
    <property type="protein sequence ID" value="KIK27180.1"/>
    <property type="molecule type" value="Genomic_DNA"/>
</dbReference>
<dbReference type="GO" id="GO:0042546">
    <property type="term" value="P:cell wall biogenesis"/>
    <property type="evidence" value="ECO:0007669"/>
    <property type="project" value="InterPro"/>
</dbReference>
<proteinExistence type="predicted"/>
<dbReference type="PANTHER" id="PTHR28154">
    <property type="entry name" value="CELL WALL SYNTHESIS PROTEIN KNH1-RELATED"/>
    <property type="match status" value="1"/>
</dbReference>
<name>A0A0C9YQ46_9AGAM</name>
<gene>
    <name evidence="1" type="ORF">PISMIDRAFT_675027</name>
</gene>